<dbReference type="RefSeq" id="WP_146483742.1">
    <property type="nucleotide sequence ID" value="NZ_CP042266.1"/>
</dbReference>
<dbReference type="PROSITE" id="PS51257">
    <property type="entry name" value="PROKAR_LIPOPROTEIN"/>
    <property type="match status" value="1"/>
</dbReference>
<organism evidence="2 3">
    <name type="scientific">Streptomyces qinzhouensis</name>
    <dbReference type="NCBI Taxonomy" id="2599401"/>
    <lineage>
        <taxon>Bacteria</taxon>
        <taxon>Bacillati</taxon>
        <taxon>Actinomycetota</taxon>
        <taxon>Actinomycetes</taxon>
        <taxon>Kitasatosporales</taxon>
        <taxon>Streptomycetaceae</taxon>
        <taxon>Streptomyces</taxon>
    </lineage>
</organism>
<dbReference type="EMBL" id="CP042266">
    <property type="protein sequence ID" value="QDY80345.1"/>
    <property type="molecule type" value="Genomic_DNA"/>
</dbReference>
<feature type="region of interest" description="Disordered" evidence="1">
    <location>
        <begin position="178"/>
        <end position="213"/>
    </location>
</feature>
<evidence type="ECO:0000256" key="1">
    <source>
        <dbReference type="SAM" id="MobiDB-lite"/>
    </source>
</evidence>
<accession>A0A5B8JEY8</accession>
<dbReference type="AlphaFoldDB" id="A0A5B8JEY8"/>
<reference evidence="2 3" key="1">
    <citation type="submission" date="2019-07" db="EMBL/GenBank/DDBJ databases">
        <authorList>
            <person name="Zhu P."/>
        </authorList>
    </citation>
    <scope>NUCLEOTIDE SEQUENCE [LARGE SCALE GENOMIC DNA]</scope>
    <source>
        <strain evidence="2 3">SSL-25</strain>
    </source>
</reference>
<sequence>MRGAHGTLRRSGRRAGALVLAVALLSGCGISGTEPIEAGGPGAIPVPTGPPWMLVFLESAEGALIPVYRERPPKGRITRPDQPMDEALQALFEGPTPMERDTGLRTALPRLPGAGPTGAARVDQRIAVKLPFRIASLSDTAVWQTICTAVYAVDPTGWTEVMLSGIDGTTVPTMCDAEVDSRRSGQRPELSSMGPGELGRWADDPDRQTVPPG</sequence>
<dbReference type="OrthoDB" id="4335951at2"/>
<proteinExistence type="predicted"/>
<name>A0A5B8JEY8_9ACTN</name>
<gene>
    <name evidence="2" type="ORF">FQU76_31825</name>
</gene>
<evidence type="ECO:0008006" key="4">
    <source>
        <dbReference type="Google" id="ProtNLM"/>
    </source>
</evidence>
<evidence type="ECO:0000313" key="3">
    <source>
        <dbReference type="Proteomes" id="UP000320580"/>
    </source>
</evidence>
<evidence type="ECO:0000313" key="2">
    <source>
        <dbReference type="EMBL" id="QDY80345.1"/>
    </source>
</evidence>
<keyword evidence="3" id="KW-1185">Reference proteome</keyword>
<protein>
    <recommendedName>
        <fullName evidence="4">GerMN domain-containing protein</fullName>
    </recommendedName>
</protein>
<dbReference type="Proteomes" id="UP000320580">
    <property type="component" value="Chromosome"/>
</dbReference>
<dbReference type="KEGG" id="sqz:FQU76_31825"/>